<evidence type="ECO:0000313" key="6">
    <source>
        <dbReference type="Proteomes" id="UP000662821"/>
    </source>
</evidence>
<dbReference type="EMBL" id="CP071520">
    <property type="protein sequence ID" value="QSX97161.1"/>
    <property type="molecule type" value="Genomic_DNA"/>
</dbReference>
<dbReference type="GO" id="GO:0005506">
    <property type="term" value="F:iron ion binding"/>
    <property type="evidence" value="ECO:0007669"/>
    <property type="project" value="InterPro"/>
</dbReference>
<dbReference type="PRINTS" id="PR00463">
    <property type="entry name" value="EP450I"/>
</dbReference>
<dbReference type="InterPro" id="IPR050121">
    <property type="entry name" value="Cytochrome_P450_monoxygenase"/>
</dbReference>
<keyword evidence="4" id="KW-0560">Oxidoreductase</keyword>
<keyword evidence="3 4" id="KW-0408">Iron</keyword>
<comment type="similarity">
    <text evidence="2 4">Belongs to the cytochrome P450 family.</text>
</comment>
<dbReference type="PANTHER" id="PTHR24305:SF166">
    <property type="entry name" value="CYTOCHROME P450 12A4, MITOCHONDRIAL-RELATED"/>
    <property type="match status" value="1"/>
</dbReference>
<gene>
    <name evidence="5" type="ORF">J3P46_04135</name>
</gene>
<dbReference type="PANTHER" id="PTHR24305">
    <property type="entry name" value="CYTOCHROME P450"/>
    <property type="match status" value="1"/>
</dbReference>
<dbReference type="Pfam" id="PF00067">
    <property type="entry name" value="p450"/>
    <property type="match status" value="1"/>
</dbReference>
<proteinExistence type="inferred from homology"/>
<reference evidence="5 6" key="1">
    <citation type="submission" date="2021-03" db="EMBL/GenBank/DDBJ databases">
        <title>Draft genome sequence of Janthinobacterium sp. strain PLB02 isolated from infected primmorphs (Lubomirskia baicalensis).</title>
        <authorList>
            <person name="Chernogor L.I."/>
            <person name="Belikov S.I."/>
            <person name="Petrushin I.S."/>
        </authorList>
    </citation>
    <scope>NUCLEOTIDE SEQUENCE [LARGE SCALE GENOMIC DNA]</scope>
    <source>
        <strain evidence="5 6">PLB02</strain>
    </source>
</reference>
<name>A0AAJ4T628_9BURK</name>
<evidence type="ECO:0000256" key="4">
    <source>
        <dbReference type="RuleBase" id="RU000461"/>
    </source>
</evidence>
<dbReference type="InterPro" id="IPR001128">
    <property type="entry name" value="Cyt_P450"/>
</dbReference>
<dbReference type="Proteomes" id="UP000662821">
    <property type="component" value="Chromosome"/>
</dbReference>
<evidence type="ECO:0000256" key="2">
    <source>
        <dbReference type="ARBA" id="ARBA00010617"/>
    </source>
</evidence>
<protein>
    <submittedName>
        <fullName evidence="5">Cytochrome P450</fullName>
    </submittedName>
</protein>
<keyword evidence="3 4" id="KW-0349">Heme</keyword>
<evidence type="ECO:0000256" key="3">
    <source>
        <dbReference type="PIRSR" id="PIRSR602401-1"/>
    </source>
</evidence>
<dbReference type="PRINTS" id="PR00385">
    <property type="entry name" value="P450"/>
</dbReference>
<feature type="binding site" description="axial binding residue" evidence="3">
    <location>
        <position position="451"/>
    </location>
    <ligand>
        <name>heme</name>
        <dbReference type="ChEBI" id="CHEBI:30413"/>
    </ligand>
    <ligandPart>
        <name>Fe</name>
        <dbReference type="ChEBI" id="CHEBI:18248"/>
    </ligandPart>
</feature>
<keyword evidence="4" id="KW-0503">Monooxygenase</keyword>
<sequence length="506" mass="55790">MSYSFKTRARKRATVMPSFPLKQELAMPPLDHAAAPDIARPLRQIRRLPGPFALPIVGNSLQLKLTRIHRDVEAWVRRYGPYMRAWFGRTLVLVVADSEAVGAVLRDRPDGFRRPLSSSIVSEEMGGIPGLFLAEGTEWRNQRRMVMAGMAPGAIKAYFPALVTVAQRLQRRWHLAATQGQAIDLDGDLKRYTVDIIAGLAFGTEVNTLESGEDVIQRHMDDILPAVARRSLSMFPYWRYVKLPVDRRLDRDVAALSAAVADLVQQARTRMAHDPARREHPPNLLEAMIAAADLEGSGVTDRNVAGNVLTMLLAGEDTTANTISWIIYMLQCHPHTLARAREEVRRLAPDAAHFTIEQMDSLDYLGACASEAMRLKPVAPFLPVEALRDTVIADIAVPAGTLVWCVMRHDTVSDAHFPDASAFQPERWLAEGGEANNKRASMPFGAGLRTCPGRYLALLEIKIAMAMLLGSFDIAGVDTPDGGEARELMGFVMSPIGLTMCLAQPQ</sequence>
<accession>A0AAJ4T628</accession>
<dbReference type="SUPFAM" id="SSF48264">
    <property type="entry name" value="Cytochrome P450"/>
    <property type="match status" value="1"/>
</dbReference>
<dbReference type="GO" id="GO:0020037">
    <property type="term" value="F:heme binding"/>
    <property type="evidence" value="ECO:0007669"/>
    <property type="project" value="InterPro"/>
</dbReference>
<evidence type="ECO:0000313" key="5">
    <source>
        <dbReference type="EMBL" id="QSX97161.1"/>
    </source>
</evidence>
<keyword evidence="3 4" id="KW-0479">Metal-binding</keyword>
<dbReference type="InterPro" id="IPR017972">
    <property type="entry name" value="Cyt_P450_CS"/>
</dbReference>
<dbReference type="GO" id="GO:0016705">
    <property type="term" value="F:oxidoreductase activity, acting on paired donors, with incorporation or reduction of molecular oxygen"/>
    <property type="evidence" value="ECO:0007669"/>
    <property type="project" value="InterPro"/>
</dbReference>
<dbReference type="InterPro" id="IPR002401">
    <property type="entry name" value="Cyt_P450_E_grp-I"/>
</dbReference>
<comment type="cofactor">
    <cofactor evidence="1 3">
        <name>heme</name>
        <dbReference type="ChEBI" id="CHEBI:30413"/>
    </cofactor>
</comment>
<dbReference type="GO" id="GO:0004497">
    <property type="term" value="F:monooxygenase activity"/>
    <property type="evidence" value="ECO:0007669"/>
    <property type="project" value="UniProtKB-KW"/>
</dbReference>
<dbReference type="Gene3D" id="1.10.630.10">
    <property type="entry name" value="Cytochrome P450"/>
    <property type="match status" value="1"/>
</dbReference>
<dbReference type="PROSITE" id="PS00086">
    <property type="entry name" value="CYTOCHROME_P450"/>
    <property type="match status" value="1"/>
</dbReference>
<organism evidence="5 6">
    <name type="scientific">Janthinobacterium lividum</name>
    <dbReference type="NCBI Taxonomy" id="29581"/>
    <lineage>
        <taxon>Bacteria</taxon>
        <taxon>Pseudomonadati</taxon>
        <taxon>Pseudomonadota</taxon>
        <taxon>Betaproteobacteria</taxon>
        <taxon>Burkholderiales</taxon>
        <taxon>Oxalobacteraceae</taxon>
        <taxon>Janthinobacterium</taxon>
    </lineage>
</organism>
<dbReference type="InterPro" id="IPR036396">
    <property type="entry name" value="Cyt_P450_sf"/>
</dbReference>
<evidence type="ECO:0000256" key="1">
    <source>
        <dbReference type="ARBA" id="ARBA00001971"/>
    </source>
</evidence>
<dbReference type="AlphaFoldDB" id="A0AAJ4T628"/>